<protein>
    <submittedName>
        <fullName evidence="2">PAS domain-containing protein</fullName>
    </submittedName>
</protein>
<dbReference type="EMBL" id="JAGQHS010000074">
    <property type="protein sequence ID" value="MCA9756948.1"/>
    <property type="molecule type" value="Genomic_DNA"/>
</dbReference>
<dbReference type="CDD" id="cd00130">
    <property type="entry name" value="PAS"/>
    <property type="match status" value="1"/>
</dbReference>
<dbReference type="Proteomes" id="UP000739538">
    <property type="component" value="Unassembled WGS sequence"/>
</dbReference>
<dbReference type="SUPFAM" id="SSF55785">
    <property type="entry name" value="PYP-like sensor domain (PAS domain)"/>
    <property type="match status" value="1"/>
</dbReference>
<dbReference type="NCBIfam" id="TIGR00229">
    <property type="entry name" value="sensory_box"/>
    <property type="match status" value="1"/>
</dbReference>
<reference evidence="2" key="2">
    <citation type="journal article" date="2021" name="Microbiome">
        <title>Successional dynamics and alternative stable states in a saline activated sludge microbial community over 9 years.</title>
        <authorList>
            <person name="Wang Y."/>
            <person name="Ye J."/>
            <person name="Ju F."/>
            <person name="Liu L."/>
            <person name="Boyd J.A."/>
            <person name="Deng Y."/>
            <person name="Parks D.H."/>
            <person name="Jiang X."/>
            <person name="Yin X."/>
            <person name="Woodcroft B.J."/>
            <person name="Tyson G.W."/>
            <person name="Hugenholtz P."/>
            <person name="Polz M.F."/>
            <person name="Zhang T."/>
        </authorList>
    </citation>
    <scope>NUCLEOTIDE SEQUENCE</scope>
    <source>
        <strain evidence="2">HKST-UBA02</strain>
    </source>
</reference>
<comment type="caution">
    <text evidence="2">The sequence shown here is derived from an EMBL/GenBank/DDBJ whole genome shotgun (WGS) entry which is preliminary data.</text>
</comment>
<dbReference type="InterPro" id="IPR013655">
    <property type="entry name" value="PAS_fold_3"/>
</dbReference>
<name>A0A956NFJ0_UNCEI</name>
<evidence type="ECO:0000313" key="2">
    <source>
        <dbReference type="EMBL" id="MCA9756948.1"/>
    </source>
</evidence>
<evidence type="ECO:0000259" key="1">
    <source>
        <dbReference type="PROSITE" id="PS50112"/>
    </source>
</evidence>
<dbReference type="PROSITE" id="PS50112">
    <property type="entry name" value="PAS"/>
    <property type="match status" value="1"/>
</dbReference>
<dbReference type="Gene3D" id="1.10.287.950">
    <property type="entry name" value="Methyl-accepting chemotaxis protein"/>
    <property type="match status" value="1"/>
</dbReference>
<dbReference type="Pfam" id="PF08447">
    <property type="entry name" value="PAS_3"/>
    <property type="match status" value="1"/>
</dbReference>
<organism evidence="2 3">
    <name type="scientific">Eiseniibacteriota bacterium</name>
    <dbReference type="NCBI Taxonomy" id="2212470"/>
    <lineage>
        <taxon>Bacteria</taxon>
        <taxon>Candidatus Eiseniibacteriota</taxon>
    </lineage>
</organism>
<accession>A0A956NFJ0</accession>
<feature type="domain" description="PAS" evidence="1">
    <location>
        <begin position="26"/>
        <end position="77"/>
    </location>
</feature>
<reference evidence="2" key="1">
    <citation type="submission" date="2020-04" db="EMBL/GenBank/DDBJ databases">
        <authorList>
            <person name="Zhang T."/>
        </authorList>
    </citation>
    <scope>NUCLEOTIDE SEQUENCE</scope>
    <source>
        <strain evidence="2">HKST-UBA02</strain>
    </source>
</reference>
<evidence type="ECO:0000313" key="3">
    <source>
        <dbReference type="Proteomes" id="UP000739538"/>
    </source>
</evidence>
<dbReference type="InterPro" id="IPR000014">
    <property type="entry name" value="PAS"/>
</dbReference>
<dbReference type="InterPro" id="IPR035965">
    <property type="entry name" value="PAS-like_dom_sf"/>
</dbReference>
<sequence>MPHARPTPRDSEREFHIDELFFSTTDLKGHIDAGNATFARIAGYTLAELVGEPHNIIRHPDMPRAVFELLWRKIQAGEPVAAYVKNMAKDGGYYWVMALVLPIDRGYLSVRLKPTSPVFQSIPSVYAGLLAHEQGVEKRTGKRKDSIEAGLSKLTDTLSGLGFAEYEDFMWTALRAEMASREAALVNLERSGLGFTGSMEDPPSTLSGLLARCESLRCGLKELFTDIEGLSSLGGRLVEESQFIRAWARDIRMMALNAQIQSSQLSGSGEALGVVAEWIGRTSDEASESMGRFDEQAKSLGRPLRHAISSIIAGKLEVDVVREFLLEIAADTEDPRTEFRLDRPTTATEKSCAILLKTFLRSTHALPETLRNLESELKTLDNETEEIAKHVRTLELIPLTGKVEAAREEAARSFTSIFETLGSRVAETRTRLESFASDVQDYVDQQRSLQSVLRRLERHSVEVEGLGKAA</sequence>
<proteinExistence type="predicted"/>
<dbReference type="AlphaFoldDB" id="A0A956NFJ0"/>
<dbReference type="Gene3D" id="3.30.450.20">
    <property type="entry name" value="PAS domain"/>
    <property type="match status" value="1"/>
</dbReference>
<gene>
    <name evidence="2" type="ORF">KDA27_14175</name>
</gene>